<dbReference type="GO" id="GO:0003972">
    <property type="term" value="F:RNA ligase (ATP) activity"/>
    <property type="evidence" value="ECO:0007669"/>
    <property type="project" value="UniProtKB-EC"/>
</dbReference>
<dbReference type="GO" id="GO:0000302">
    <property type="term" value="P:response to reactive oxygen species"/>
    <property type="evidence" value="ECO:0007669"/>
    <property type="project" value="InterPro"/>
</dbReference>
<comment type="catalytic activity">
    <reaction evidence="8">
        <text>ATP + (ribonucleotide)n-3'-hydroxyl + 5'-phospho-(ribonucleotide)m = (ribonucleotide)n+m + AMP + diphosphate.</text>
        <dbReference type="EC" id="6.5.1.3"/>
    </reaction>
</comment>
<dbReference type="GO" id="GO:0005524">
    <property type="term" value="F:ATP binding"/>
    <property type="evidence" value="ECO:0007669"/>
    <property type="project" value="UniProtKB-KW"/>
</dbReference>
<name>A0AAD9UDZ1_RIDPI</name>
<evidence type="ECO:0000256" key="5">
    <source>
        <dbReference type="ARBA" id="ARBA00022741"/>
    </source>
</evidence>
<dbReference type="PANTHER" id="PTHR31219">
    <property type="entry name" value="CHROMOSOME 28 C12ORF29 HOMOLOG"/>
    <property type="match status" value="1"/>
</dbReference>
<protein>
    <recommendedName>
        <fullName evidence="9">RNA ligase 1</fullName>
        <ecNumber evidence="3">6.5.1.3</ecNumber>
    </recommendedName>
    <alternativeName>
        <fullName evidence="10">RNA ligase</fullName>
    </alternativeName>
</protein>
<organism evidence="12 13">
    <name type="scientific">Ridgeia piscesae</name>
    <name type="common">Tubeworm</name>
    <dbReference type="NCBI Taxonomy" id="27915"/>
    <lineage>
        <taxon>Eukaryota</taxon>
        <taxon>Metazoa</taxon>
        <taxon>Spiralia</taxon>
        <taxon>Lophotrochozoa</taxon>
        <taxon>Annelida</taxon>
        <taxon>Polychaeta</taxon>
        <taxon>Sedentaria</taxon>
        <taxon>Canalipalpata</taxon>
        <taxon>Sabellida</taxon>
        <taxon>Siboglinidae</taxon>
        <taxon>Ridgeia</taxon>
    </lineage>
</organism>
<reference evidence="12" key="1">
    <citation type="journal article" date="2023" name="Mol. Biol. Evol.">
        <title>Third-Generation Sequencing Reveals the Adaptive Role of the Epigenome in Three Deep-Sea Polychaetes.</title>
        <authorList>
            <person name="Perez M."/>
            <person name="Aroh O."/>
            <person name="Sun Y."/>
            <person name="Lan Y."/>
            <person name="Juniper S.K."/>
            <person name="Young C.R."/>
            <person name="Angers B."/>
            <person name="Qian P.Y."/>
        </authorList>
    </citation>
    <scope>NUCLEOTIDE SEQUENCE</scope>
    <source>
        <strain evidence="12">R07B-5</strain>
    </source>
</reference>
<comment type="cofactor">
    <cofactor evidence="1">
        <name>Mn(2+)</name>
        <dbReference type="ChEBI" id="CHEBI:29035"/>
    </cofactor>
</comment>
<evidence type="ECO:0000313" key="12">
    <source>
        <dbReference type="EMBL" id="KAK2185796.1"/>
    </source>
</evidence>
<evidence type="ECO:0000256" key="10">
    <source>
        <dbReference type="ARBA" id="ARBA00035432"/>
    </source>
</evidence>
<evidence type="ECO:0000256" key="11">
    <source>
        <dbReference type="ARBA" id="ARBA00045151"/>
    </source>
</evidence>
<dbReference type="GO" id="GO:0042245">
    <property type="term" value="P:RNA repair"/>
    <property type="evidence" value="ECO:0007669"/>
    <property type="project" value="UniProtKB-KW"/>
</dbReference>
<evidence type="ECO:0000256" key="4">
    <source>
        <dbReference type="ARBA" id="ARBA00022598"/>
    </source>
</evidence>
<keyword evidence="13" id="KW-1185">Reference proteome</keyword>
<proteinExistence type="predicted"/>
<comment type="caution">
    <text evidence="12">The sequence shown here is derived from an EMBL/GenBank/DDBJ whole genome shotgun (WGS) entry which is preliminary data.</text>
</comment>
<evidence type="ECO:0000256" key="2">
    <source>
        <dbReference type="ARBA" id="ARBA00001946"/>
    </source>
</evidence>
<dbReference type="InterPro" id="IPR041211">
    <property type="entry name" value="RLIG1"/>
</dbReference>
<keyword evidence="4" id="KW-0436">Ligase</keyword>
<evidence type="ECO:0000256" key="7">
    <source>
        <dbReference type="ARBA" id="ARBA00022840"/>
    </source>
</evidence>
<comment type="cofactor">
    <cofactor evidence="2">
        <name>Mg(2+)</name>
        <dbReference type="ChEBI" id="CHEBI:18420"/>
    </cofactor>
</comment>
<dbReference type="EC" id="6.5.1.3" evidence="3"/>
<dbReference type="Pfam" id="PF17720">
    <property type="entry name" value="RLIG1"/>
    <property type="match status" value="1"/>
</dbReference>
<dbReference type="PANTHER" id="PTHR31219:SF2">
    <property type="entry name" value="RNA LIGASE 1"/>
    <property type="match status" value="1"/>
</dbReference>
<dbReference type="AlphaFoldDB" id="A0AAD9UDZ1"/>
<evidence type="ECO:0000256" key="1">
    <source>
        <dbReference type="ARBA" id="ARBA00001936"/>
    </source>
</evidence>
<comment type="function">
    <text evidence="11">Functions as an RNA ligase, in vitro. The ligation reaction entails three nucleotidyl transfer steps. In the first step, the RNA ligase reacts with ATP in the absence of nucleic acid to form a covalent ligase-AMP intermediate and release pyrophosphate. In step 2, the ligase-AMP binds to the nucleic acid and transfers the adenylate to the 5'-PO4 terminus to form an adenylylated intermediate. In step 3, the RNA ligase directs the attack of the 3'-OH on the 5'-phosphoanhydride linkage, resulting in a repaired 3'-5' phosphodiester and release of AMP. Exhibits selectivity for single-stranded RNA substrates and may not have nick-sealing activity on double-stranded DNA-RNA hybrids. May play a role in maintaining RNA integrity under stress conditions, for example in response to reactive oxygen species (ROS).</text>
</comment>
<keyword evidence="6" id="KW-0692">RNA repair</keyword>
<sequence length="341" mass="38122">MSTLGSVQQKLSCVFETIVLEQSSAKRANQSYAVVASENVSKHAIDSKIESATVTEKLDGTCVYVHEFQGKPWLWARLDRKPTKAADKRFKTFQRTHREWRLTASRGGGETEEPIFEWGSLVKDFKEVPSNWIPAQQVPLNEEGEPLADKIGHIPGWVPVDPSSRQHLWHLSTVDLTNGTAIILRPSSDDDTAEIKLEITTAPLHLLLESTLELIGTNINANPYQLGTKQQPLHVLVRHGAITFAKSPPLQFSDLKAWFETCPDGRVEGIVWHCHDGQMFKLHRTHLGLTWPISGRLRLHTYPVIVNVDLTPMDTAATPQFASLSNHNGTLFSSITEINMS</sequence>
<accession>A0AAD9UDZ1</accession>
<evidence type="ECO:0000313" key="13">
    <source>
        <dbReference type="Proteomes" id="UP001209878"/>
    </source>
</evidence>
<dbReference type="Proteomes" id="UP001209878">
    <property type="component" value="Unassembled WGS sequence"/>
</dbReference>
<evidence type="ECO:0000256" key="3">
    <source>
        <dbReference type="ARBA" id="ARBA00012724"/>
    </source>
</evidence>
<evidence type="ECO:0000256" key="6">
    <source>
        <dbReference type="ARBA" id="ARBA00022800"/>
    </source>
</evidence>
<gene>
    <name evidence="12" type="ORF">NP493_222g02012</name>
</gene>
<evidence type="ECO:0000256" key="9">
    <source>
        <dbReference type="ARBA" id="ARBA00035168"/>
    </source>
</evidence>
<keyword evidence="5" id="KW-0547">Nucleotide-binding</keyword>
<dbReference type="EMBL" id="JAODUO010000222">
    <property type="protein sequence ID" value="KAK2185796.1"/>
    <property type="molecule type" value="Genomic_DNA"/>
</dbReference>
<evidence type="ECO:0000256" key="8">
    <source>
        <dbReference type="ARBA" id="ARBA00034038"/>
    </source>
</evidence>
<keyword evidence="7" id="KW-0067">ATP-binding</keyword>